<feature type="region of interest" description="Disordered" evidence="1">
    <location>
        <begin position="149"/>
        <end position="179"/>
    </location>
</feature>
<keyword evidence="3" id="KW-1185">Reference proteome</keyword>
<evidence type="ECO:0000256" key="1">
    <source>
        <dbReference type="SAM" id="MobiDB-lite"/>
    </source>
</evidence>
<protein>
    <submittedName>
        <fullName evidence="2">Uncharacterized protein</fullName>
    </submittedName>
</protein>
<reference evidence="2" key="1">
    <citation type="submission" date="2020-11" db="EMBL/GenBank/DDBJ databases">
        <authorList>
            <consortium name="DOE Joint Genome Institute"/>
            <person name="Ahrendt S."/>
            <person name="Riley R."/>
            <person name="Andreopoulos W."/>
            <person name="LaButti K."/>
            <person name="Pangilinan J."/>
            <person name="Ruiz-duenas F.J."/>
            <person name="Barrasa J.M."/>
            <person name="Sanchez-Garcia M."/>
            <person name="Camarero S."/>
            <person name="Miyauchi S."/>
            <person name="Serrano A."/>
            <person name="Linde D."/>
            <person name="Babiker R."/>
            <person name="Drula E."/>
            <person name="Ayuso-Fernandez I."/>
            <person name="Pacheco R."/>
            <person name="Padilla G."/>
            <person name="Ferreira P."/>
            <person name="Barriuso J."/>
            <person name="Kellner H."/>
            <person name="Castanera R."/>
            <person name="Alfaro M."/>
            <person name="Ramirez L."/>
            <person name="Pisabarro A.G."/>
            <person name="Kuo A."/>
            <person name="Tritt A."/>
            <person name="Lipzen A."/>
            <person name="He G."/>
            <person name="Yan M."/>
            <person name="Ng V."/>
            <person name="Cullen D."/>
            <person name="Martin F."/>
            <person name="Rosso M.-N."/>
            <person name="Henrissat B."/>
            <person name="Hibbett D."/>
            <person name="Martinez A.T."/>
            <person name="Grigoriev I.V."/>
        </authorList>
    </citation>
    <scope>NUCLEOTIDE SEQUENCE</scope>
    <source>
        <strain evidence="2">AH 44721</strain>
    </source>
</reference>
<gene>
    <name evidence="2" type="ORF">CPB84DRAFT_862391</name>
</gene>
<dbReference type="EMBL" id="JADNYJ010000036">
    <property type="protein sequence ID" value="KAF8902400.1"/>
    <property type="molecule type" value="Genomic_DNA"/>
</dbReference>
<accession>A0A9P5NRT4</accession>
<dbReference type="OrthoDB" id="3243413at2759"/>
<dbReference type="Proteomes" id="UP000724874">
    <property type="component" value="Unassembled WGS sequence"/>
</dbReference>
<organism evidence="2 3">
    <name type="scientific">Gymnopilus junonius</name>
    <name type="common">Spectacular rustgill mushroom</name>
    <name type="synonym">Gymnopilus spectabilis subsp. junonius</name>
    <dbReference type="NCBI Taxonomy" id="109634"/>
    <lineage>
        <taxon>Eukaryota</taxon>
        <taxon>Fungi</taxon>
        <taxon>Dikarya</taxon>
        <taxon>Basidiomycota</taxon>
        <taxon>Agaricomycotina</taxon>
        <taxon>Agaricomycetes</taxon>
        <taxon>Agaricomycetidae</taxon>
        <taxon>Agaricales</taxon>
        <taxon>Agaricineae</taxon>
        <taxon>Hymenogastraceae</taxon>
        <taxon>Gymnopilus</taxon>
    </lineage>
</organism>
<evidence type="ECO:0000313" key="2">
    <source>
        <dbReference type="EMBL" id="KAF8902400.1"/>
    </source>
</evidence>
<dbReference type="AlphaFoldDB" id="A0A9P5NRT4"/>
<comment type="caution">
    <text evidence="2">The sequence shown here is derived from an EMBL/GenBank/DDBJ whole genome shotgun (WGS) entry which is preliminary data.</text>
</comment>
<evidence type="ECO:0000313" key="3">
    <source>
        <dbReference type="Proteomes" id="UP000724874"/>
    </source>
</evidence>
<proteinExistence type="predicted"/>
<sequence>MVKRPKSPEINEDVRYFTVYQPFPLHANWIVPEEAARCANWIAECVGTAHIFAIHYKPKARGMILLEISKRFTDHGRLLGEHRWNEMLKNPTHEESQNVSRIFHSFYTTLRDAQKDGWKVIHIKPDWFKGWMPGEGEFRDPYPETRWCEVPPEDKTNKPLCRPIPREQKPPPPRNQAPGTSTSMFTFISILHTRLYPCSCPYPHLQLHSHTLVHLSPLTSYLLLLPPTSYSYLLNYSHSLSFPP</sequence>
<name>A0A9P5NRT4_GYMJU</name>